<gene>
    <name evidence="2" type="ORF">SYYSPA8_37010</name>
</gene>
<evidence type="ECO:0000313" key="3">
    <source>
        <dbReference type="Proteomes" id="UP001291653"/>
    </source>
</evidence>
<name>A0AA86M9D6_9ACTN</name>
<organism evidence="2 3">
    <name type="scientific">Streptomyces yaizuensis</name>
    <dbReference type="NCBI Taxonomy" id="2989713"/>
    <lineage>
        <taxon>Bacteria</taxon>
        <taxon>Bacillati</taxon>
        <taxon>Actinomycetota</taxon>
        <taxon>Actinomycetes</taxon>
        <taxon>Kitasatosporales</taxon>
        <taxon>Streptomycetaceae</taxon>
        <taxon>Streptomyces</taxon>
    </lineage>
</organism>
<feature type="compositionally biased region" description="Basic and acidic residues" evidence="1">
    <location>
        <begin position="47"/>
        <end position="60"/>
    </location>
</feature>
<feature type="region of interest" description="Disordered" evidence="1">
    <location>
        <begin position="38"/>
        <end position="60"/>
    </location>
</feature>
<keyword evidence="3" id="KW-1185">Reference proteome</keyword>
<dbReference type="RefSeq" id="WP_323452003.1">
    <property type="nucleotide sequence ID" value="NZ_LC735414.1"/>
</dbReference>
<protein>
    <submittedName>
        <fullName evidence="2">Uncharacterized protein</fullName>
    </submittedName>
</protein>
<evidence type="ECO:0000256" key="1">
    <source>
        <dbReference type="SAM" id="MobiDB-lite"/>
    </source>
</evidence>
<sequence>MTVTSDGRSYTTGRDAVRYVHTNDNGSAVPYLTPEEAQSAVQVEGGSYRKVDTETGRVLE</sequence>
<dbReference type="AlphaFoldDB" id="A0AA86M9D6"/>
<evidence type="ECO:0000313" key="2">
    <source>
        <dbReference type="EMBL" id="BDT39520.1"/>
    </source>
</evidence>
<accession>A0AA86M9D6</accession>
<dbReference type="Proteomes" id="UP001291653">
    <property type="component" value="Plasmid pYSPA8-1"/>
</dbReference>
<reference evidence="2 3" key="1">
    <citation type="submission" date="2022-10" db="EMBL/GenBank/DDBJ databases">
        <title>Draft genome sequence of Streptomyces sp. YSPA8.</title>
        <authorList>
            <person name="Moriuchi R."/>
            <person name="Dohra H."/>
            <person name="Yamamura H."/>
            <person name="Kodani S."/>
        </authorList>
    </citation>
    <scope>NUCLEOTIDE SEQUENCE [LARGE SCALE GENOMIC DNA]</scope>
    <source>
        <strain evidence="2 3">YSPA8</strain>
        <plasmid evidence="2 3">pYSPA8-1</plasmid>
    </source>
</reference>
<keyword evidence="2" id="KW-0614">Plasmid</keyword>
<geneLocation type="plasmid" evidence="2 3">
    <name>pYSPA8-1</name>
</geneLocation>
<proteinExistence type="predicted"/>
<dbReference type="EMBL" id="LC735414">
    <property type="protein sequence ID" value="BDT39520.1"/>
    <property type="molecule type" value="Genomic_DNA"/>
</dbReference>